<gene>
    <name evidence="2" type="ORF">QQF64_017100</name>
</gene>
<keyword evidence="3" id="KW-1185">Reference proteome</keyword>
<name>A0ABR3LHN3_9TELE</name>
<organism evidence="2 3">
    <name type="scientific">Cirrhinus molitorella</name>
    <name type="common">mud carp</name>
    <dbReference type="NCBI Taxonomy" id="172907"/>
    <lineage>
        <taxon>Eukaryota</taxon>
        <taxon>Metazoa</taxon>
        <taxon>Chordata</taxon>
        <taxon>Craniata</taxon>
        <taxon>Vertebrata</taxon>
        <taxon>Euteleostomi</taxon>
        <taxon>Actinopterygii</taxon>
        <taxon>Neopterygii</taxon>
        <taxon>Teleostei</taxon>
        <taxon>Ostariophysi</taxon>
        <taxon>Cypriniformes</taxon>
        <taxon>Cyprinidae</taxon>
        <taxon>Labeoninae</taxon>
        <taxon>Labeonini</taxon>
        <taxon>Cirrhinus</taxon>
    </lineage>
</organism>
<reference evidence="2 3" key="1">
    <citation type="submission" date="2023-09" db="EMBL/GenBank/DDBJ databases">
        <authorList>
            <person name="Wang M."/>
        </authorList>
    </citation>
    <scope>NUCLEOTIDE SEQUENCE [LARGE SCALE GENOMIC DNA]</scope>
    <source>
        <strain evidence="2">GT-2023</strain>
        <tissue evidence="2">Liver</tissue>
    </source>
</reference>
<sequence>MFSSGATEKWPIGGGSVAGHAGKTDSNVMTLRTHETRGLTLLTFCGGVFDDCGHNDASLRCYSPHKTKDTHSDTFRTFFS</sequence>
<dbReference type="EMBL" id="JAYMGO010000021">
    <property type="protein sequence ID" value="KAL1252407.1"/>
    <property type="molecule type" value="Genomic_DNA"/>
</dbReference>
<dbReference type="Proteomes" id="UP001558613">
    <property type="component" value="Unassembled WGS sequence"/>
</dbReference>
<proteinExistence type="predicted"/>
<feature type="region of interest" description="Disordered" evidence="1">
    <location>
        <begin position="1"/>
        <end position="25"/>
    </location>
</feature>
<comment type="caution">
    <text evidence="2">The sequence shown here is derived from an EMBL/GenBank/DDBJ whole genome shotgun (WGS) entry which is preliminary data.</text>
</comment>
<protein>
    <submittedName>
        <fullName evidence="2">Uncharacterized protein</fullName>
    </submittedName>
</protein>
<accession>A0ABR3LHN3</accession>
<evidence type="ECO:0000313" key="3">
    <source>
        <dbReference type="Proteomes" id="UP001558613"/>
    </source>
</evidence>
<evidence type="ECO:0000313" key="2">
    <source>
        <dbReference type="EMBL" id="KAL1252407.1"/>
    </source>
</evidence>
<evidence type="ECO:0000256" key="1">
    <source>
        <dbReference type="SAM" id="MobiDB-lite"/>
    </source>
</evidence>